<reference evidence="1 2" key="1">
    <citation type="submission" date="2019-07" db="EMBL/GenBank/DDBJ databases">
        <title>Whole genome shotgun sequence of Deinococcus cellulosilyticus NBRC 106333.</title>
        <authorList>
            <person name="Hosoyama A."/>
            <person name="Uohara A."/>
            <person name="Ohji S."/>
            <person name="Ichikawa N."/>
        </authorList>
    </citation>
    <scope>NUCLEOTIDE SEQUENCE [LARGE SCALE GENOMIC DNA]</scope>
    <source>
        <strain evidence="1 2">NBRC 106333</strain>
    </source>
</reference>
<name>A0A511N9N0_DEIC1</name>
<evidence type="ECO:0000313" key="2">
    <source>
        <dbReference type="Proteomes" id="UP000321306"/>
    </source>
</evidence>
<protein>
    <submittedName>
        <fullName evidence="1">Uncharacterized protein</fullName>
    </submittedName>
</protein>
<sequence>MIVKTYPTPSKKLGEVVCTAGIRLRDMAWVRLYPYPFRQADRDFQFQTWQRIQAHIEKSDSRDRRPESHKLVDVSTIRHLGAPIGTDNGTWKTRMPYIYKTEVPSVQVLLDGIPEKGEDAWGPTIRPVRIQPGAKLTAEPKKDEDWTEEERASLAKAKYAAENSLFTTYAPDTFRTLQKIPYQFRLTFKDMTGEEYSYIILDWGLAVLYLRYAADPLDAIEKVRHKMEVQICGPDKETYLILGNMNHGFKQRQLAIVGLVHPKLSREKLRLPEGGLF</sequence>
<comment type="caution">
    <text evidence="1">The sequence shown here is derived from an EMBL/GenBank/DDBJ whole genome shotgun (WGS) entry which is preliminary data.</text>
</comment>
<dbReference type="EMBL" id="BJXB01000037">
    <property type="protein sequence ID" value="GEM49542.1"/>
    <property type="molecule type" value="Genomic_DNA"/>
</dbReference>
<dbReference type="Proteomes" id="UP000321306">
    <property type="component" value="Unassembled WGS sequence"/>
</dbReference>
<accession>A0A511N9N0</accession>
<dbReference type="RefSeq" id="WP_146890288.1">
    <property type="nucleotide sequence ID" value="NZ_BJXB01000037.1"/>
</dbReference>
<dbReference type="AlphaFoldDB" id="A0A511N9N0"/>
<dbReference type="OrthoDB" id="7595944at2"/>
<keyword evidence="2" id="KW-1185">Reference proteome</keyword>
<evidence type="ECO:0000313" key="1">
    <source>
        <dbReference type="EMBL" id="GEM49542.1"/>
    </source>
</evidence>
<proteinExistence type="predicted"/>
<organism evidence="1 2">
    <name type="scientific">Deinococcus cellulosilyticus (strain DSM 18568 / NBRC 106333 / KACC 11606 / 5516J-15)</name>
    <dbReference type="NCBI Taxonomy" id="1223518"/>
    <lineage>
        <taxon>Bacteria</taxon>
        <taxon>Thermotogati</taxon>
        <taxon>Deinococcota</taxon>
        <taxon>Deinococci</taxon>
        <taxon>Deinococcales</taxon>
        <taxon>Deinococcaceae</taxon>
        <taxon>Deinococcus</taxon>
    </lineage>
</organism>
<gene>
    <name evidence="1" type="ORF">DC3_51770</name>
</gene>